<dbReference type="HOGENOM" id="CLU_162018_3_2_10"/>
<sequence>MTISTVFINNHSQAVRLPTCVRLPDTIKKVSVRVNGNERIIAPVGQMWNSFFLGSSKVTDDFMEERNEQAQPEREEL</sequence>
<gene>
    <name evidence="1" type="ordered locus">Cag_1324</name>
</gene>
<dbReference type="eggNOG" id="COG4456">
    <property type="taxonomic scope" value="Bacteria"/>
</dbReference>
<dbReference type="InterPro" id="IPR047976">
    <property type="entry name" value="Anti_VapB2-like"/>
</dbReference>
<dbReference type="InterPro" id="IPR051734">
    <property type="entry name" value="VapB_TA_antitoxins"/>
</dbReference>
<dbReference type="PANTHER" id="PTHR37550">
    <property type="entry name" value="ANTITOXIN VAPB1"/>
    <property type="match status" value="1"/>
</dbReference>
<protein>
    <submittedName>
        <fullName evidence="1">Uncharacterized protein</fullName>
    </submittedName>
</protein>
<dbReference type="Gene3D" id="2.10.260.10">
    <property type="match status" value="1"/>
</dbReference>
<proteinExistence type="predicted"/>
<accession>Q3AQZ1</accession>
<dbReference type="AlphaFoldDB" id="Q3AQZ1"/>
<dbReference type="EMBL" id="CP000108">
    <property type="protein sequence ID" value="ABB28584.1"/>
    <property type="molecule type" value="Genomic_DNA"/>
</dbReference>
<dbReference type="STRING" id="340177.Cag_1324"/>
<reference evidence="1" key="1">
    <citation type="submission" date="2005-08" db="EMBL/GenBank/DDBJ databases">
        <title>Complete sequence of Chlorobium chlorochromatii CaD3.</title>
        <authorList>
            <person name="Copeland A."/>
            <person name="Lucas S."/>
            <person name="Lapidus A."/>
            <person name="Barry K."/>
            <person name="Detter J.C."/>
            <person name="Glavina T."/>
            <person name="Hammon N."/>
            <person name="Israni S."/>
            <person name="Pitluck S."/>
            <person name="Bryant D."/>
            <person name="Schmutz J."/>
            <person name="Larimer F."/>
            <person name="Land M."/>
            <person name="Kyrpides N."/>
            <person name="Ivanova N."/>
            <person name="Richardson P."/>
        </authorList>
    </citation>
    <scope>NUCLEOTIDE SEQUENCE [LARGE SCALE GENOMIC DNA]</scope>
    <source>
        <strain evidence="1">CaD3</strain>
    </source>
</reference>
<dbReference type="NCBIfam" id="NF040493">
    <property type="entry name" value="TA_anti_VapB"/>
    <property type="match status" value="1"/>
</dbReference>
<dbReference type="OrthoDB" id="9810009at2"/>
<dbReference type="PANTHER" id="PTHR37550:SF3">
    <property type="entry name" value="ANTITOXIN VAPB1"/>
    <property type="match status" value="1"/>
</dbReference>
<evidence type="ECO:0000313" key="1">
    <source>
        <dbReference type="EMBL" id="ABB28584.1"/>
    </source>
</evidence>
<dbReference type="KEGG" id="cch:Cag_1324"/>
<dbReference type="InterPro" id="IPR037914">
    <property type="entry name" value="SpoVT-AbrB_sf"/>
</dbReference>
<dbReference type="SUPFAM" id="SSF89447">
    <property type="entry name" value="AbrB/MazE/MraZ-like"/>
    <property type="match status" value="1"/>
</dbReference>
<organism evidence="1">
    <name type="scientific">Chlorobium chlorochromatii (strain CaD3)</name>
    <dbReference type="NCBI Taxonomy" id="340177"/>
    <lineage>
        <taxon>Bacteria</taxon>
        <taxon>Pseudomonadati</taxon>
        <taxon>Chlorobiota</taxon>
        <taxon>Chlorobiia</taxon>
        <taxon>Chlorobiales</taxon>
        <taxon>Chlorobiaceae</taxon>
        <taxon>Chlorobium/Pelodictyon group</taxon>
        <taxon>Chlorobium</taxon>
    </lineage>
</organism>
<name>Q3AQZ1_CHLCH</name>